<evidence type="ECO:0000256" key="8">
    <source>
        <dbReference type="ARBA" id="ARBA00023288"/>
    </source>
</evidence>
<keyword evidence="6 9" id="KW-0472">Membrane</keyword>
<evidence type="ECO:0000313" key="11">
    <source>
        <dbReference type="EnsemblPlants" id="Bra035768.1-P"/>
    </source>
</evidence>
<keyword evidence="9" id="KW-1133">Transmembrane helix</keyword>
<dbReference type="InterPro" id="IPR056900">
    <property type="entry name" value="COB_C"/>
</dbReference>
<dbReference type="InterPro" id="IPR006918">
    <property type="entry name" value="COBRA_pln"/>
</dbReference>
<evidence type="ECO:0000256" key="2">
    <source>
        <dbReference type="ARBA" id="ARBA00005507"/>
    </source>
</evidence>
<organism evidence="11 12">
    <name type="scientific">Brassica campestris</name>
    <name type="common">Field mustard</name>
    <dbReference type="NCBI Taxonomy" id="3711"/>
    <lineage>
        <taxon>Eukaryota</taxon>
        <taxon>Viridiplantae</taxon>
        <taxon>Streptophyta</taxon>
        <taxon>Embryophyta</taxon>
        <taxon>Tracheophyta</taxon>
        <taxon>Spermatophyta</taxon>
        <taxon>Magnoliopsida</taxon>
        <taxon>eudicotyledons</taxon>
        <taxon>Gunneridae</taxon>
        <taxon>Pentapetalae</taxon>
        <taxon>rosids</taxon>
        <taxon>malvids</taxon>
        <taxon>Brassicales</taxon>
        <taxon>Brassicaceae</taxon>
        <taxon>Brassiceae</taxon>
        <taxon>Brassica</taxon>
    </lineage>
</organism>
<keyword evidence="5" id="KW-0732">Signal</keyword>
<dbReference type="GO" id="GO:0005886">
    <property type="term" value="C:plasma membrane"/>
    <property type="evidence" value="ECO:0007669"/>
    <property type="project" value="UniProtKB-SubCell"/>
</dbReference>
<dbReference type="GO" id="GO:0010215">
    <property type="term" value="P:cellulose microfibril organization"/>
    <property type="evidence" value="ECO:0007669"/>
    <property type="project" value="InterPro"/>
</dbReference>
<evidence type="ECO:0000256" key="1">
    <source>
        <dbReference type="ARBA" id="ARBA00004609"/>
    </source>
</evidence>
<dbReference type="HOGENOM" id="CLU_699109_0_0_1"/>
<keyword evidence="3" id="KW-1003">Cell membrane</keyword>
<evidence type="ECO:0000256" key="9">
    <source>
        <dbReference type="SAM" id="Phobius"/>
    </source>
</evidence>
<evidence type="ECO:0000256" key="5">
    <source>
        <dbReference type="ARBA" id="ARBA00022729"/>
    </source>
</evidence>
<protein>
    <recommendedName>
        <fullName evidence="10">COBRA C-terminal domain-containing protein</fullName>
    </recommendedName>
</protein>
<dbReference type="Pfam" id="PF25079">
    <property type="entry name" value="COB_C"/>
    <property type="match status" value="1"/>
</dbReference>
<evidence type="ECO:0000256" key="7">
    <source>
        <dbReference type="ARBA" id="ARBA00023180"/>
    </source>
</evidence>
<evidence type="ECO:0000313" key="12">
    <source>
        <dbReference type="Proteomes" id="UP000011750"/>
    </source>
</evidence>
<comment type="similarity">
    <text evidence="2">Belongs to the COBRA family.</text>
</comment>
<sequence length="380" mass="42354">MSVRIPMFSCSGMRGEIINTMRGAYTHKRDPSECLNSKAGQYYKDLDFSQVMNCQKKPAISDLPPERKDDNVTGKLPYCCKNGTILPPIMDPWKARSMFQLQVFKLPPDLNKTALCPPQYKCGPPVRIDPSSFPDSSGLPAITYAIASWQVVCNITKPKAQASRCCDTDTCNAERNPLLLPPDALLVPFENRTLQAKAWAKQNHMPIPKELPCPDNCGVSINWHVNTDYRDGWTARLTIFNWRDFAFEDWFVAVDMDKAGPGYENVYSFNSTRVPPNNRTVMFQGLPGLNYLVGQVNGTNPLRDPAVPGKQQSVISFTKKNIHGLNIPGGDGFPTKLFFNGEECALPKHFPKKSSGHRRGISVLMSLVFAVAVAFALMMD</sequence>
<evidence type="ECO:0000256" key="4">
    <source>
        <dbReference type="ARBA" id="ARBA00022622"/>
    </source>
</evidence>
<dbReference type="Proteomes" id="UP000011750">
    <property type="component" value="Chromosome A05"/>
</dbReference>
<evidence type="ECO:0000256" key="3">
    <source>
        <dbReference type="ARBA" id="ARBA00022475"/>
    </source>
</evidence>
<dbReference type="PANTHER" id="PTHR31052:SF30">
    <property type="entry name" value="COBRA-LIKE PROTEIN"/>
    <property type="match status" value="1"/>
</dbReference>
<keyword evidence="12" id="KW-1185">Reference proteome</keyword>
<evidence type="ECO:0000259" key="10">
    <source>
        <dbReference type="Pfam" id="PF25079"/>
    </source>
</evidence>
<feature type="transmembrane region" description="Helical" evidence="9">
    <location>
        <begin position="361"/>
        <end position="379"/>
    </location>
</feature>
<keyword evidence="4" id="KW-0336">GPI-anchor</keyword>
<dbReference type="InParanoid" id="M4F3W8"/>
<comment type="subcellular location">
    <subcellularLocation>
        <location evidence="1">Cell membrane</location>
        <topology evidence="1">Lipid-anchor</topology>
        <topology evidence="1">GPI-anchor</topology>
    </subcellularLocation>
</comment>
<dbReference type="OMA" id="QASRCCD"/>
<name>M4F3W8_BRACM</name>
<dbReference type="STRING" id="51351.M4F3W8"/>
<dbReference type="GO" id="GO:0098552">
    <property type="term" value="C:side of membrane"/>
    <property type="evidence" value="ECO:0007669"/>
    <property type="project" value="UniProtKB-KW"/>
</dbReference>
<evidence type="ECO:0000256" key="6">
    <source>
        <dbReference type="ARBA" id="ARBA00023136"/>
    </source>
</evidence>
<dbReference type="EnsemblPlants" id="Bra035768.1">
    <property type="protein sequence ID" value="Bra035768.1-P"/>
    <property type="gene ID" value="Bra035768"/>
</dbReference>
<reference evidence="11 12" key="1">
    <citation type="journal article" date="2011" name="Nat. Genet.">
        <title>The genome of the mesopolyploid crop species Brassica rapa.</title>
        <authorList>
            <consortium name="Brassica rapa Genome Sequencing Project Consortium"/>
            <person name="Wang X."/>
            <person name="Wang H."/>
            <person name="Wang J."/>
            <person name="Sun R."/>
            <person name="Wu J."/>
            <person name="Liu S."/>
            <person name="Bai Y."/>
            <person name="Mun J.H."/>
            <person name="Bancroft I."/>
            <person name="Cheng F."/>
            <person name="Huang S."/>
            <person name="Li X."/>
            <person name="Hua W."/>
            <person name="Wang J."/>
            <person name="Wang X."/>
            <person name="Freeling M."/>
            <person name="Pires J.C."/>
            <person name="Paterson A.H."/>
            <person name="Chalhoub B."/>
            <person name="Wang B."/>
            <person name="Hayward A."/>
            <person name="Sharpe A.G."/>
            <person name="Park B.S."/>
            <person name="Weisshaar B."/>
            <person name="Liu B."/>
            <person name="Li B."/>
            <person name="Liu B."/>
            <person name="Tong C."/>
            <person name="Song C."/>
            <person name="Duran C."/>
            <person name="Peng C."/>
            <person name="Geng C."/>
            <person name="Koh C."/>
            <person name="Lin C."/>
            <person name="Edwards D."/>
            <person name="Mu D."/>
            <person name="Shen D."/>
            <person name="Soumpourou E."/>
            <person name="Li F."/>
            <person name="Fraser F."/>
            <person name="Conant G."/>
            <person name="Lassalle G."/>
            <person name="King G.J."/>
            <person name="Bonnema G."/>
            <person name="Tang H."/>
            <person name="Wang H."/>
            <person name="Belcram H."/>
            <person name="Zhou H."/>
            <person name="Hirakawa H."/>
            <person name="Abe H."/>
            <person name="Guo H."/>
            <person name="Wang H."/>
            <person name="Jin H."/>
            <person name="Parkin I.A."/>
            <person name="Batley J."/>
            <person name="Kim J.S."/>
            <person name="Just J."/>
            <person name="Li J."/>
            <person name="Xu J."/>
            <person name="Deng J."/>
            <person name="Kim J.A."/>
            <person name="Li J."/>
            <person name="Yu J."/>
            <person name="Meng J."/>
            <person name="Wang J."/>
            <person name="Min J."/>
            <person name="Poulain J."/>
            <person name="Wang J."/>
            <person name="Hatakeyama K."/>
            <person name="Wu K."/>
            <person name="Wang L."/>
            <person name="Fang L."/>
            <person name="Trick M."/>
            <person name="Links M.G."/>
            <person name="Zhao M."/>
            <person name="Jin M."/>
            <person name="Ramchiary N."/>
            <person name="Drou N."/>
            <person name="Berkman P.J."/>
            <person name="Cai Q."/>
            <person name="Huang Q."/>
            <person name="Li R."/>
            <person name="Tabata S."/>
            <person name="Cheng S."/>
            <person name="Zhang S."/>
            <person name="Zhang S."/>
            <person name="Huang S."/>
            <person name="Sato S."/>
            <person name="Sun S."/>
            <person name="Kwon S.J."/>
            <person name="Choi S.R."/>
            <person name="Lee T.H."/>
            <person name="Fan W."/>
            <person name="Zhao X."/>
            <person name="Tan X."/>
            <person name="Xu X."/>
            <person name="Wang Y."/>
            <person name="Qiu Y."/>
            <person name="Yin Y."/>
            <person name="Li Y."/>
            <person name="Du Y."/>
            <person name="Liao Y."/>
            <person name="Lim Y."/>
            <person name="Narusaka Y."/>
            <person name="Wang Y."/>
            <person name="Wang Z."/>
            <person name="Li Z."/>
            <person name="Wang Z."/>
            <person name="Xiong Z."/>
            <person name="Zhang Z."/>
        </authorList>
    </citation>
    <scope>NUCLEOTIDE SEQUENCE [LARGE SCALE GENOMIC DNA]</scope>
    <source>
        <strain evidence="11 12">cv. Chiifu-401-42</strain>
    </source>
</reference>
<dbReference type="eggNOG" id="ENOG502QUPM">
    <property type="taxonomic scope" value="Eukaryota"/>
</dbReference>
<dbReference type="Pfam" id="PF04833">
    <property type="entry name" value="COBRA"/>
    <property type="match status" value="1"/>
</dbReference>
<feature type="domain" description="COBRA C-terminal" evidence="10">
    <location>
        <begin position="162"/>
        <end position="351"/>
    </location>
</feature>
<dbReference type="PANTHER" id="PTHR31052">
    <property type="entry name" value="COBRA-LIKE PROTEIN 7"/>
    <property type="match status" value="1"/>
</dbReference>
<keyword evidence="7" id="KW-0325">Glycoprotein</keyword>
<reference evidence="11 12" key="2">
    <citation type="journal article" date="2018" name="Hortic Res">
        <title>Improved Brassica rapa reference genome by single-molecule sequencing and chromosome conformation capture technologies.</title>
        <authorList>
            <person name="Zhang L."/>
            <person name="Cai X."/>
            <person name="Wu J."/>
            <person name="Liu M."/>
            <person name="Grob S."/>
            <person name="Cheng F."/>
            <person name="Liang J."/>
            <person name="Cai C."/>
            <person name="Liu Z."/>
            <person name="Liu B."/>
            <person name="Wang F."/>
            <person name="Li S."/>
            <person name="Liu F."/>
            <person name="Li X."/>
            <person name="Cheng L."/>
            <person name="Yang W."/>
            <person name="Li M.H."/>
            <person name="Grossniklaus U."/>
            <person name="Zheng H."/>
            <person name="Wang X."/>
        </authorList>
    </citation>
    <scope>NUCLEOTIDE SEQUENCE [LARGE SCALE GENOMIC DNA]</scope>
    <source>
        <strain evidence="11 12">cv. Chiifu-401-42</strain>
    </source>
</reference>
<accession>M4F3W8</accession>
<proteinExistence type="inferred from homology"/>
<keyword evidence="8" id="KW-0449">Lipoprotein</keyword>
<reference evidence="11" key="3">
    <citation type="submission" date="2023-03" db="UniProtKB">
        <authorList>
            <consortium name="EnsemblPlants"/>
        </authorList>
    </citation>
    <scope>IDENTIFICATION</scope>
    <source>
        <strain evidence="11">cv. Chiifu-401-42</strain>
    </source>
</reference>
<dbReference type="AlphaFoldDB" id="M4F3W8"/>
<keyword evidence="9" id="KW-0812">Transmembrane</keyword>
<dbReference type="Gramene" id="Bra035768.1">
    <property type="protein sequence ID" value="Bra035768.1-P"/>
    <property type="gene ID" value="Bra035768"/>
</dbReference>